<keyword evidence="1" id="KW-0812">Transmembrane</keyword>
<feature type="transmembrane region" description="Helical" evidence="1">
    <location>
        <begin position="12"/>
        <end position="31"/>
    </location>
</feature>
<protein>
    <submittedName>
        <fullName evidence="2">Uncharacterized protein</fullName>
    </submittedName>
</protein>
<dbReference type="EMBL" id="CAJOBS010002503">
    <property type="protein sequence ID" value="CAF4819338.1"/>
    <property type="molecule type" value="Genomic_DNA"/>
</dbReference>
<keyword evidence="1" id="KW-1133">Transmembrane helix</keyword>
<accession>A0A819C768</accession>
<proteinExistence type="predicted"/>
<sequence>MNVDRLNRKMSFVGTCFAFIGVILSVMALTTNHWSSKSIILPSQIIETQNGSTLSSGKIERKWNGLFYLCTNVEIVQCVFKFESTTFIFCLVGLICLLIGGIFLCWDLLKISNRRSIIPMLFFVACLSITAGIFEYGSSSHINSYSSRTMIGTIIFAYSALAISTFVAGRCSALDNSITNEKQYVTASTDQN</sequence>
<name>A0A819C768_9BILA</name>
<organism evidence="2 4">
    <name type="scientific">Rotaria socialis</name>
    <dbReference type="NCBI Taxonomy" id="392032"/>
    <lineage>
        <taxon>Eukaryota</taxon>
        <taxon>Metazoa</taxon>
        <taxon>Spiralia</taxon>
        <taxon>Gnathifera</taxon>
        <taxon>Rotifera</taxon>
        <taxon>Eurotatoria</taxon>
        <taxon>Bdelloidea</taxon>
        <taxon>Philodinida</taxon>
        <taxon>Philodinidae</taxon>
        <taxon>Rotaria</taxon>
    </lineage>
</organism>
<dbReference type="AlphaFoldDB" id="A0A819C768"/>
<feature type="transmembrane region" description="Helical" evidence="1">
    <location>
        <begin position="149"/>
        <end position="168"/>
    </location>
</feature>
<dbReference type="Proteomes" id="UP000663838">
    <property type="component" value="Unassembled WGS sequence"/>
</dbReference>
<evidence type="ECO:0000313" key="4">
    <source>
        <dbReference type="Proteomes" id="UP000663865"/>
    </source>
</evidence>
<gene>
    <name evidence="2" type="ORF">KIK155_LOCUS32909</name>
    <name evidence="3" type="ORF">TOA249_LOCUS24485</name>
</gene>
<comment type="caution">
    <text evidence="2">The sequence shown here is derived from an EMBL/GenBank/DDBJ whole genome shotgun (WGS) entry which is preliminary data.</text>
</comment>
<feature type="transmembrane region" description="Helical" evidence="1">
    <location>
        <begin position="118"/>
        <end position="137"/>
    </location>
</feature>
<reference evidence="2" key="1">
    <citation type="submission" date="2021-02" db="EMBL/GenBank/DDBJ databases">
        <authorList>
            <person name="Nowell W R."/>
        </authorList>
    </citation>
    <scope>NUCLEOTIDE SEQUENCE</scope>
</reference>
<dbReference type="EMBL" id="CAJNYV010006213">
    <property type="protein sequence ID" value="CAF3809591.1"/>
    <property type="molecule type" value="Genomic_DNA"/>
</dbReference>
<dbReference type="Proteomes" id="UP000663865">
    <property type="component" value="Unassembled WGS sequence"/>
</dbReference>
<evidence type="ECO:0000313" key="3">
    <source>
        <dbReference type="EMBL" id="CAF4819338.1"/>
    </source>
</evidence>
<keyword evidence="1" id="KW-0472">Membrane</keyword>
<evidence type="ECO:0000313" key="2">
    <source>
        <dbReference type="EMBL" id="CAF3809591.1"/>
    </source>
</evidence>
<evidence type="ECO:0000256" key="1">
    <source>
        <dbReference type="SAM" id="Phobius"/>
    </source>
</evidence>
<feature type="transmembrane region" description="Helical" evidence="1">
    <location>
        <begin position="86"/>
        <end position="106"/>
    </location>
</feature>